<dbReference type="RefSeq" id="WP_010408428.1">
    <property type="nucleotide sequence ID" value="NZ_JAWXXV010000001.1"/>
</dbReference>
<keyword evidence="1" id="KW-0378">Hydrolase</keyword>
<dbReference type="GO" id="GO:0016787">
    <property type="term" value="F:hydrolase activity"/>
    <property type="evidence" value="ECO:0007669"/>
    <property type="project" value="UniProtKB-KW"/>
</dbReference>
<organism evidence="1 2">
    <name type="scientific">Sphingomonas echinoides</name>
    <dbReference type="NCBI Taxonomy" id="59803"/>
    <lineage>
        <taxon>Bacteria</taxon>
        <taxon>Pseudomonadati</taxon>
        <taxon>Pseudomonadota</taxon>
        <taxon>Alphaproteobacteria</taxon>
        <taxon>Sphingomonadales</taxon>
        <taxon>Sphingomonadaceae</taxon>
        <taxon>Sphingomonas</taxon>
    </lineage>
</organism>
<dbReference type="Pfam" id="PF06821">
    <property type="entry name" value="Ser_hydrolase"/>
    <property type="match status" value="1"/>
</dbReference>
<evidence type="ECO:0000313" key="2">
    <source>
        <dbReference type="Proteomes" id="UP001279660"/>
    </source>
</evidence>
<accession>A0ABU4PMB2</accession>
<dbReference type="SUPFAM" id="SSF53474">
    <property type="entry name" value="alpha/beta-Hydrolases"/>
    <property type="match status" value="1"/>
</dbReference>
<reference evidence="1 2" key="1">
    <citation type="submission" date="2023-11" db="EMBL/GenBank/DDBJ databases">
        <title>MicrobeMod: A computational toolkit for identifying prokaryotic methylation and restriction-modification with nanopore sequencing.</title>
        <authorList>
            <person name="Crits-Christoph A."/>
            <person name="Kang S.C."/>
            <person name="Lee H."/>
            <person name="Ostrov N."/>
        </authorList>
    </citation>
    <scope>NUCLEOTIDE SEQUENCE [LARGE SCALE GENOMIC DNA]</scope>
    <source>
        <strain evidence="1 2">ATCC 14820</strain>
    </source>
</reference>
<dbReference type="InterPro" id="IPR029058">
    <property type="entry name" value="AB_hydrolase_fold"/>
</dbReference>
<protein>
    <submittedName>
        <fullName evidence="1">Alpha/beta hydrolase</fullName>
    </submittedName>
</protein>
<dbReference type="InterPro" id="IPR010662">
    <property type="entry name" value="RBBP9/YdeN"/>
</dbReference>
<proteinExistence type="predicted"/>
<keyword evidence="2" id="KW-1185">Reference proteome</keyword>
<dbReference type="Proteomes" id="UP001279660">
    <property type="component" value="Unassembled WGS sequence"/>
</dbReference>
<dbReference type="EMBL" id="JAWXXV010000001">
    <property type="protein sequence ID" value="MDX5985303.1"/>
    <property type="molecule type" value="Genomic_DNA"/>
</dbReference>
<comment type="caution">
    <text evidence="1">The sequence shown here is derived from an EMBL/GenBank/DDBJ whole genome shotgun (WGS) entry which is preliminary data.</text>
</comment>
<gene>
    <name evidence="1" type="ORF">SIL82_13680</name>
</gene>
<name>A0ABU4PMB2_9SPHN</name>
<dbReference type="Gene3D" id="3.40.50.1820">
    <property type="entry name" value="alpha/beta hydrolase"/>
    <property type="match status" value="1"/>
</dbReference>
<sequence length="227" mass="24179">MGTFSNFDPVQPTILTVPGLGGSGPSHWQTLWEQARPDTIRVELGMWNTPHRNAWVTKLDQAIRSAQAPVVLAAHSLGCLAVAWWAELTRQPYGWPVAGALLVAPADVDRPDAQAELAAFGPTPISPLPFPSIVVASRDDPWITIERAHSLAVGWGSHFVDAGAQGHLNAASGIGWWEEGQELLHRVIGAAADRHGKPLAPGDARSILAINATDAAQTHYLTGVPIS</sequence>
<evidence type="ECO:0000313" key="1">
    <source>
        <dbReference type="EMBL" id="MDX5985303.1"/>
    </source>
</evidence>